<dbReference type="EMBL" id="FNDD01000010">
    <property type="protein sequence ID" value="SDH18562.1"/>
    <property type="molecule type" value="Genomic_DNA"/>
</dbReference>
<name>A0A1G8AC86_9VIBR</name>
<dbReference type="Pfam" id="PF00990">
    <property type="entry name" value="GGDEF"/>
    <property type="match status" value="1"/>
</dbReference>
<dbReference type="SMART" id="SM00267">
    <property type="entry name" value="GGDEF"/>
    <property type="match status" value="1"/>
</dbReference>
<dbReference type="CDD" id="cd01949">
    <property type="entry name" value="GGDEF"/>
    <property type="match status" value="1"/>
</dbReference>
<dbReference type="AlphaFoldDB" id="A0A1G8AC86"/>
<evidence type="ECO:0000256" key="1">
    <source>
        <dbReference type="SAM" id="Phobius"/>
    </source>
</evidence>
<dbReference type="Proteomes" id="UP000198854">
    <property type="component" value="Unassembled WGS sequence"/>
</dbReference>
<dbReference type="PANTHER" id="PTHR46663:SF3">
    <property type="entry name" value="SLL0267 PROTEIN"/>
    <property type="match status" value="1"/>
</dbReference>
<dbReference type="SUPFAM" id="SSF55073">
    <property type="entry name" value="Nucleotide cyclase"/>
    <property type="match status" value="1"/>
</dbReference>
<feature type="transmembrane region" description="Helical" evidence="1">
    <location>
        <begin position="78"/>
        <end position="97"/>
    </location>
</feature>
<sequence length="384" mass="43671">MTWFIGRHIEEVAVLYARKKNKLIALCSLVTIVIFTAHEFAYHDIGLSAFTLLNMTCSLILSFNIYQCLTRDSRYTDLILSVVLLFQTTISLLYHTPSITDLFWLYPITFMLIFVNHFRYGALISLLFVAIVTTYSQLKGAVLFNSDFSSAAFLASFIVFTTLLNLVHFYSNKLTDYIEHLSQQGISDLAYRDHLTGLANRWSFENWAQTKIDQARATTGITAMVFMDVDNFKQINDNYGHDIGDRVLKEVAQRLASSTQVTGYCQDMNNSLARFAGDEFILLLSEVPSHKILTRILDNITAIFETSQESQAGYINDLTLSVGVALHMRDADTLSELVRCADKAMYYAKHSGKNQYCFYQNIHDHSSLEQDIYRDKSVNSAANQ</sequence>
<dbReference type="PROSITE" id="PS50887">
    <property type="entry name" value="GGDEF"/>
    <property type="match status" value="1"/>
</dbReference>
<dbReference type="Gene3D" id="3.30.70.270">
    <property type="match status" value="1"/>
</dbReference>
<feature type="domain" description="GGDEF" evidence="2">
    <location>
        <begin position="220"/>
        <end position="361"/>
    </location>
</feature>
<dbReference type="NCBIfam" id="TIGR00254">
    <property type="entry name" value="GGDEF"/>
    <property type="match status" value="1"/>
</dbReference>
<dbReference type="InterPro" id="IPR043128">
    <property type="entry name" value="Rev_trsase/Diguanyl_cyclase"/>
</dbReference>
<keyword evidence="1" id="KW-1133">Transmembrane helix</keyword>
<protein>
    <submittedName>
        <fullName evidence="3">Diguanylate cyclase (GGDEF) domain-containing protein</fullName>
    </submittedName>
</protein>
<gene>
    <name evidence="3" type="ORF">SAMN04488136_11044</name>
</gene>
<dbReference type="InterPro" id="IPR029787">
    <property type="entry name" value="Nucleotide_cyclase"/>
</dbReference>
<dbReference type="InterPro" id="IPR000160">
    <property type="entry name" value="GGDEF_dom"/>
</dbReference>
<accession>A0A1G8AC86</accession>
<feature type="transmembrane region" description="Helical" evidence="1">
    <location>
        <begin position="117"/>
        <end position="136"/>
    </location>
</feature>
<evidence type="ECO:0000313" key="3">
    <source>
        <dbReference type="EMBL" id="SDH18562.1"/>
    </source>
</evidence>
<proteinExistence type="predicted"/>
<dbReference type="InterPro" id="IPR052163">
    <property type="entry name" value="DGC-Regulatory_Protein"/>
</dbReference>
<dbReference type="OrthoDB" id="9812260at2"/>
<dbReference type="PANTHER" id="PTHR46663">
    <property type="entry name" value="DIGUANYLATE CYCLASE DGCT-RELATED"/>
    <property type="match status" value="1"/>
</dbReference>
<dbReference type="RefSeq" id="WP_093272959.1">
    <property type="nucleotide sequence ID" value="NZ_FNDD01000010.1"/>
</dbReference>
<keyword evidence="1" id="KW-0812">Transmembrane</keyword>
<feature type="transmembrane region" description="Helical" evidence="1">
    <location>
        <begin position="23"/>
        <end position="41"/>
    </location>
</feature>
<evidence type="ECO:0000313" key="4">
    <source>
        <dbReference type="Proteomes" id="UP000198854"/>
    </source>
</evidence>
<evidence type="ECO:0000259" key="2">
    <source>
        <dbReference type="PROSITE" id="PS50887"/>
    </source>
</evidence>
<reference evidence="4" key="1">
    <citation type="submission" date="2016-10" db="EMBL/GenBank/DDBJ databases">
        <authorList>
            <person name="Varghese N."/>
            <person name="Submissions S."/>
        </authorList>
    </citation>
    <scope>NUCLEOTIDE SEQUENCE [LARGE SCALE GENOMIC DNA]</scope>
    <source>
        <strain evidence="4">CGMCC 1.10228</strain>
    </source>
</reference>
<feature type="transmembrane region" description="Helical" evidence="1">
    <location>
        <begin position="148"/>
        <end position="170"/>
    </location>
</feature>
<organism evidence="3 4">
    <name type="scientific">Vibrio xiamenensis</name>
    <dbReference type="NCBI Taxonomy" id="861298"/>
    <lineage>
        <taxon>Bacteria</taxon>
        <taxon>Pseudomonadati</taxon>
        <taxon>Pseudomonadota</taxon>
        <taxon>Gammaproteobacteria</taxon>
        <taxon>Vibrionales</taxon>
        <taxon>Vibrionaceae</taxon>
        <taxon>Vibrio</taxon>
    </lineage>
</organism>
<keyword evidence="4" id="KW-1185">Reference proteome</keyword>
<dbReference type="STRING" id="861298.SAMN04488136_11044"/>
<feature type="transmembrane region" description="Helical" evidence="1">
    <location>
        <begin position="47"/>
        <end position="66"/>
    </location>
</feature>
<keyword evidence="1" id="KW-0472">Membrane</keyword>